<evidence type="ECO:0000259" key="3">
    <source>
        <dbReference type="PROSITE" id="PS51782"/>
    </source>
</evidence>
<evidence type="ECO:0000256" key="2">
    <source>
        <dbReference type="SAM" id="MobiDB-lite"/>
    </source>
</evidence>
<dbReference type="GeneID" id="55968419"/>
<dbReference type="InterPro" id="IPR018392">
    <property type="entry name" value="LysM"/>
</dbReference>
<evidence type="ECO:0000313" key="5">
    <source>
        <dbReference type="Proteomes" id="UP000749293"/>
    </source>
</evidence>
<dbReference type="PANTHER" id="PTHR20932:SF31">
    <property type="entry name" value="RING-TYPE DOMAIN-CONTAINING PROTEIN"/>
    <property type="match status" value="1"/>
</dbReference>
<protein>
    <recommendedName>
        <fullName evidence="3">LysM domain-containing protein</fullName>
    </recommendedName>
</protein>
<dbReference type="Gene3D" id="3.10.350.10">
    <property type="entry name" value="LysM domain"/>
    <property type="match status" value="1"/>
</dbReference>
<comment type="similarity">
    <text evidence="1">Belongs to the secreted LysM effector family.</text>
</comment>
<dbReference type="OrthoDB" id="2107166at2759"/>
<feature type="domain" description="LysM" evidence="3">
    <location>
        <begin position="42"/>
        <end position="86"/>
    </location>
</feature>
<accession>A0A9P4YRI3</accession>
<evidence type="ECO:0000313" key="4">
    <source>
        <dbReference type="EMBL" id="KAF4121227.1"/>
    </source>
</evidence>
<evidence type="ECO:0000256" key="1">
    <source>
        <dbReference type="ARBA" id="ARBA00044955"/>
    </source>
</evidence>
<sequence length="180" mass="20128">MLYLRPDPLDCPAISVGGGTTSKSPCRTTSDDDDEKPGQDTLHFLDHNHDTITSLSLRYGVPAAALRRANKLTSDHLLLARRTILIPHEFYKAGVSLSPRPLGGEDEELRKSKIRRFMTSTKVADYDVAQLYLQNAGYDFPVAVEAYFADETWETRNPSRKPAGDGSKPKKHRGPFWRGL</sequence>
<gene>
    <name evidence="4" type="ORF">GMORB2_2189</name>
</gene>
<dbReference type="Pfam" id="PF14555">
    <property type="entry name" value="UBA_4"/>
    <property type="match status" value="1"/>
</dbReference>
<organism evidence="4 5">
    <name type="scientific">Geosmithia morbida</name>
    <dbReference type="NCBI Taxonomy" id="1094350"/>
    <lineage>
        <taxon>Eukaryota</taxon>
        <taxon>Fungi</taxon>
        <taxon>Dikarya</taxon>
        <taxon>Ascomycota</taxon>
        <taxon>Pezizomycotina</taxon>
        <taxon>Sordariomycetes</taxon>
        <taxon>Hypocreomycetidae</taxon>
        <taxon>Hypocreales</taxon>
        <taxon>Bionectriaceae</taxon>
        <taxon>Geosmithia</taxon>
    </lineage>
</organism>
<dbReference type="RefSeq" id="XP_035319879.1">
    <property type="nucleotide sequence ID" value="XM_035464169.1"/>
</dbReference>
<keyword evidence="5" id="KW-1185">Reference proteome</keyword>
<proteinExistence type="inferred from homology"/>
<dbReference type="PROSITE" id="PS51782">
    <property type="entry name" value="LYSM"/>
    <property type="match status" value="1"/>
</dbReference>
<dbReference type="PANTHER" id="PTHR20932">
    <property type="entry name" value="LYSM AND PUTATIVE PEPTIDOGLYCAN-BINDING DOMAIN-CONTAINING PROTEIN"/>
    <property type="match status" value="1"/>
</dbReference>
<dbReference type="CDD" id="cd00118">
    <property type="entry name" value="LysM"/>
    <property type="match status" value="1"/>
</dbReference>
<dbReference type="EMBL" id="JAANYQ010000013">
    <property type="protein sequence ID" value="KAF4121227.1"/>
    <property type="molecule type" value="Genomic_DNA"/>
</dbReference>
<name>A0A9P4YRI3_9HYPO</name>
<dbReference type="Pfam" id="PF01476">
    <property type="entry name" value="LysM"/>
    <property type="match status" value="1"/>
</dbReference>
<comment type="caution">
    <text evidence="4">The sequence shown here is derived from an EMBL/GenBank/DDBJ whole genome shotgun (WGS) entry which is preliminary data.</text>
</comment>
<feature type="compositionally biased region" description="Basic residues" evidence="2">
    <location>
        <begin position="169"/>
        <end position="180"/>
    </location>
</feature>
<feature type="region of interest" description="Disordered" evidence="2">
    <location>
        <begin position="155"/>
        <end position="180"/>
    </location>
</feature>
<dbReference type="InterPro" id="IPR045030">
    <property type="entry name" value="LYSM1-4"/>
</dbReference>
<feature type="region of interest" description="Disordered" evidence="2">
    <location>
        <begin position="14"/>
        <end position="36"/>
    </location>
</feature>
<dbReference type="Gene3D" id="1.10.8.10">
    <property type="entry name" value="DNA helicase RuvA subunit, C-terminal domain"/>
    <property type="match status" value="1"/>
</dbReference>
<reference evidence="4" key="1">
    <citation type="submission" date="2020-03" db="EMBL/GenBank/DDBJ databases">
        <title>Site-based positive gene gene selection in Geosmithia morbida across the United States reveals a broad range of putative effectors and factors for local host and environmental adapation.</title>
        <authorList>
            <person name="Onufrak A."/>
            <person name="Murdoch R.W."/>
            <person name="Gazis R."/>
            <person name="Huff M."/>
            <person name="Staton M."/>
            <person name="Klingeman W."/>
            <person name="Hadziabdic D."/>
        </authorList>
    </citation>
    <scope>NUCLEOTIDE SEQUENCE</scope>
    <source>
        <strain evidence="4">1262</strain>
    </source>
</reference>
<dbReference type="AlphaFoldDB" id="A0A9P4YRI3"/>
<dbReference type="InterPro" id="IPR036779">
    <property type="entry name" value="LysM_dom_sf"/>
</dbReference>
<dbReference type="Proteomes" id="UP000749293">
    <property type="component" value="Unassembled WGS sequence"/>
</dbReference>